<dbReference type="Proteomes" id="UP000027135">
    <property type="component" value="Unassembled WGS sequence"/>
</dbReference>
<dbReference type="SMART" id="SM00355">
    <property type="entry name" value="ZnF_C2H2"/>
    <property type="match status" value="2"/>
</dbReference>
<protein>
    <submittedName>
        <fullName evidence="3">PR domain zinc finger protein 10</fullName>
    </submittedName>
</protein>
<organism evidence="3 4">
    <name type="scientific">Zootermopsis nevadensis</name>
    <name type="common">Dampwood termite</name>
    <dbReference type="NCBI Taxonomy" id="136037"/>
    <lineage>
        <taxon>Eukaryota</taxon>
        <taxon>Metazoa</taxon>
        <taxon>Ecdysozoa</taxon>
        <taxon>Arthropoda</taxon>
        <taxon>Hexapoda</taxon>
        <taxon>Insecta</taxon>
        <taxon>Pterygota</taxon>
        <taxon>Neoptera</taxon>
        <taxon>Polyneoptera</taxon>
        <taxon>Dictyoptera</taxon>
        <taxon>Blattodea</taxon>
        <taxon>Blattoidea</taxon>
        <taxon>Termitoidae</taxon>
        <taxon>Termopsidae</taxon>
        <taxon>Zootermopsis</taxon>
    </lineage>
</organism>
<dbReference type="InParanoid" id="A0A067QV81"/>
<dbReference type="AlphaFoldDB" id="A0A067QV81"/>
<evidence type="ECO:0000313" key="3">
    <source>
        <dbReference type="EMBL" id="KDR08298.1"/>
    </source>
</evidence>
<accession>A0A067QV81</accession>
<dbReference type="OMA" id="CRWENED"/>
<keyword evidence="1" id="KW-0863">Zinc-finger</keyword>
<dbReference type="PROSITE" id="PS00028">
    <property type="entry name" value="ZINC_FINGER_C2H2_1"/>
    <property type="match status" value="1"/>
</dbReference>
<dbReference type="PROSITE" id="PS50157">
    <property type="entry name" value="ZINC_FINGER_C2H2_2"/>
    <property type="match status" value="1"/>
</dbReference>
<dbReference type="Gene3D" id="3.30.160.60">
    <property type="entry name" value="Classic Zinc Finger"/>
    <property type="match status" value="1"/>
</dbReference>
<gene>
    <name evidence="3" type="ORF">L798_02124</name>
</gene>
<dbReference type="InterPro" id="IPR013087">
    <property type="entry name" value="Znf_C2H2_type"/>
</dbReference>
<keyword evidence="4" id="KW-1185">Reference proteome</keyword>
<reference evidence="3 4" key="1">
    <citation type="journal article" date="2014" name="Nat. Commun.">
        <title>Molecular traces of alternative social organization in a termite genome.</title>
        <authorList>
            <person name="Terrapon N."/>
            <person name="Li C."/>
            <person name="Robertson H.M."/>
            <person name="Ji L."/>
            <person name="Meng X."/>
            <person name="Booth W."/>
            <person name="Chen Z."/>
            <person name="Childers C.P."/>
            <person name="Glastad K.M."/>
            <person name="Gokhale K."/>
            <person name="Gowin J."/>
            <person name="Gronenberg W."/>
            <person name="Hermansen R.A."/>
            <person name="Hu H."/>
            <person name="Hunt B.G."/>
            <person name="Huylmans A.K."/>
            <person name="Khalil S.M."/>
            <person name="Mitchell R.D."/>
            <person name="Munoz-Torres M.C."/>
            <person name="Mustard J.A."/>
            <person name="Pan H."/>
            <person name="Reese J.T."/>
            <person name="Scharf M.E."/>
            <person name="Sun F."/>
            <person name="Vogel H."/>
            <person name="Xiao J."/>
            <person name="Yang W."/>
            <person name="Yang Z."/>
            <person name="Yang Z."/>
            <person name="Zhou J."/>
            <person name="Zhu J."/>
            <person name="Brent C.S."/>
            <person name="Elsik C.G."/>
            <person name="Goodisman M.A."/>
            <person name="Liberles D.A."/>
            <person name="Roe R.M."/>
            <person name="Vargo E.L."/>
            <person name="Vilcinskas A."/>
            <person name="Wang J."/>
            <person name="Bornberg-Bauer E."/>
            <person name="Korb J."/>
            <person name="Zhang G."/>
            <person name="Liebig J."/>
        </authorList>
    </citation>
    <scope>NUCLEOTIDE SEQUENCE [LARGE SCALE GENOMIC DNA]</scope>
    <source>
        <tissue evidence="3">Whole organism</tissue>
    </source>
</reference>
<keyword evidence="1" id="KW-0862">Zinc</keyword>
<evidence type="ECO:0000259" key="2">
    <source>
        <dbReference type="PROSITE" id="PS50157"/>
    </source>
</evidence>
<sequence>MLVNHLAKRHPDISPDSVAELNLPILKTTRDYYCQYCEKIYRSSSKRKAHILKNHPGAELRMSNRRKGGIPEIPGIPNPTFSQTVGSVTTHPHGCPWWHKQYASKAKLLQHQRKKHIDLLPQNQQLCLYRDDASVVLLWRLKPGNTCRWENEDFFV</sequence>
<dbReference type="EMBL" id="KK853341">
    <property type="protein sequence ID" value="KDR08298.1"/>
    <property type="molecule type" value="Genomic_DNA"/>
</dbReference>
<keyword evidence="1" id="KW-0479">Metal-binding</keyword>
<dbReference type="GO" id="GO:0008270">
    <property type="term" value="F:zinc ion binding"/>
    <property type="evidence" value="ECO:0007669"/>
    <property type="project" value="UniProtKB-KW"/>
</dbReference>
<proteinExistence type="predicted"/>
<name>A0A067QV81_ZOONE</name>
<dbReference type="eggNOG" id="KOG1721">
    <property type="taxonomic scope" value="Eukaryota"/>
</dbReference>
<feature type="domain" description="C2H2-type" evidence="2">
    <location>
        <begin position="32"/>
        <end position="60"/>
    </location>
</feature>
<evidence type="ECO:0000256" key="1">
    <source>
        <dbReference type="PROSITE-ProRule" id="PRU00042"/>
    </source>
</evidence>
<evidence type="ECO:0000313" key="4">
    <source>
        <dbReference type="Proteomes" id="UP000027135"/>
    </source>
</evidence>